<keyword evidence="6 12" id="KW-0560">Oxidoreductase</keyword>
<dbReference type="PANTHER" id="PTHR31517">
    <property type="match status" value="1"/>
</dbReference>
<dbReference type="Gene3D" id="1.10.420.10">
    <property type="entry name" value="Peroxidase, domain 2"/>
    <property type="match status" value="2"/>
</dbReference>
<dbReference type="SUPFAM" id="SSF48113">
    <property type="entry name" value="Heme-dependent peroxidases"/>
    <property type="match status" value="1"/>
</dbReference>
<feature type="binding site" evidence="9">
    <location>
        <position position="188"/>
    </location>
    <ligand>
        <name>substrate</name>
    </ligand>
</feature>
<feature type="disulfide bond" evidence="11">
    <location>
        <begin position="92"/>
        <end position="98"/>
    </location>
</feature>
<dbReference type="PRINTS" id="PR00458">
    <property type="entry name" value="PEROXIDASE"/>
</dbReference>
<dbReference type="EMBL" id="JAXUIC010000003">
    <property type="protein sequence ID" value="KAK4595304.1"/>
    <property type="molecule type" value="Genomic_DNA"/>
</dbReference>
<dbReference type="GO" id="GO:0020037">
    <property type="term" value="F:heme binding"/>
    <property type="evidence" value="ECO:0007669"/>
    <property type="project" value="UniProtKB-UniRule"/>
</dbReference>
<feature type="binding site" evidence="10">
    <location>
        <position position="97"/>
    </location>
    <ligand>
        <name>Ca(2+)</name>
        <dbReference type="ChEBI" id="CHEBI:29108"/>
        <label>1</label>
    </ligand>
</feature>
<dbReference type="GO" id="GO:0006979">
    <property type="term" value="P:response to oxidative stress"/>
    <property type="evidence" value="ECO:0007669"/>
    <property type="project" value="UniProtKB-UniRule"/>
</dbReference>
<evidence type="ECO:0000256" key="7">
    <source>
        <dbReference type="ARBA" id="ARBA00023004"/>
    </source>
</evidence>
<feature type="domain" description="Plant heme peroxidase family profile" evidence="13">
    <location>
        <begin position="82"/>
        <end position="331"/>
    </location>
</feature>
<dbReference type="Gene3D" id="1.10.520.10">
    <property type="match status" value="2"/>
</dbReference>
<keyword evidence="8 11" id="KW-1015">Disulfide bond</keyword>
<feature type="binding site" evidence="10">
    <location>
        <position position="99"/>
    </location>
    <ligand>
        <name>Ca(2+)</name>
        <dbReference type="ChEBI" id="CHEBI:29108"/>
        <label>1</label>
    </ligand>
</feature>
<dbReference type="GO" id="GO:0005576">
    <property type="term" value="C:extracellular region"/>
    <property type="evidence" value="ECO:0007669"/>
    <property type="project" value="UniProtKB-SubCell"/>
</dbReference>
<name>A0AAN7FTI3_QUERU</name>
<dbReference type="GO" id="GO:0042744">
    <property type="term" value="P:hydrogen peroxide catabolic process"/>
    <property type="evidence" value="ECO:0007669"/>
    <property type="project" value="UniProtKB-KW"/>
</dbReference>
<evidence type="ECO:0000313" key="14">
    <source>
        <dbReference type="EMBL" id="KAK4595304.1"/>
    </source>
</evidence>
<keyword evidence="12" id="KW-0964">Secreted</keyword>
<evidence type="ECO:0000256" key="3">
    <source>
        <dbReference type="ARBA" id="ARBA00022559"/>
    </source>
</evidence>
<dbReference type="InterPro" id="IPR000823">
    <property type="entry name" value="Peroxidase_pln"/>
</dbReference>
<evidence type="ECO:0000256" key="2">
    <source>
        <dbReference type="ARBA" id="ARBA00012313"/>
    </source>
</evidence>
<comment type="catalytic activity">
    <reaction evidence="1 12">
        <text>2 a phenolic donor + H2O2 = 2 a phenolic radical donor + 2 H2O</text>
        <dbReference type="Rhea" id="RHEA:56136"/>
        <dbReference type="ChEBI" id="CHEBI:15377"/>
        <dbReference type="ChEBI" id="CHEBI:16240"/>
        <dbReference type="ChEBI" id="CHEBI:139520"/>
        <dbReference type="ChEBI" id="CHEBI:139521"/>
        <dbReference type="EC" id="1.11.1.7"/>
    </reaction>
</comment>
<evidence type="ECO:0000256" key="9">
    <source>
        <dbReference type="PIRSR" id="PIRSR600823-2"/>
    </source>
</evidence>
<feature type="chain" id="PRO_5042668433" description="Peroxidase" evidence="12">
    <location>
        <begin position="24"/>
        <end position="331"/>
    </location>
</feature>
<dbReference type="AlphaFoldDB" id="A0AAN7FTI3"/>
<dbReference type="PROSITE" id="PS50873">
    <property type="entry name" value="PEROXIDASE_4"/>
    <property type="match status" value="1"/>
</dbReference>
<organism evidence="14 15">
    <name type="scientific">Quercus rubra</name>
    <name type="common">Northern red oak</name>
    <name type="synonym">Quercus borealis</name>
    <dbReference type="NCBI Taxonomy" id="3512"/>
    <lineage>
        <taxon>Eukaryota</taxon>
        <taxon>Viridiplantae</taxon>
        <taxon>Streptophyta</taxon>
        <taxon>Embryophyta</taxon>
        <taxon>Tracheophyta</taxon>
        <taxon>Spermatophyta</taxon>
        <taxon>Magnoliopsida</taxon>
        <taxon>eudicotyledons</taxon>
        <taxon>Gunneridae</taxon>
        <taxon>Pentapetalae</taxon>
        <taxon>rosids</taxon>
        <taxon>fabids</taxon>
        <taxon>Fagales</taxon>
        <taxon>Fagaceae</taxon>
        <taxon>Quercus</taxon>
    </lineage>
</organism>
<dbReference type="InterPro" id="IPR002016">
    <property type="entry name" value="Haem_peroxidase"/>
</dbReference>
<keyword evidence="5 10" id="KW-0479">Metal-binding</keyword>
<dbReference type="GO" id="GO:0046872">
    <property type="term" value="F:metal ion binding"/>
    <property type="evidence" value="ECO:0007669"/>
    <property type="project" value="UniProtKB-UniRule"/>
</dbReference>
<keyword evidence="3 12" id="KW-0575">Peroxidase</keyword>
<comment type="subcellular location">
    <subcellularLocation>
        <location evidence="12">Secreted</location>
    </subcellularLocation>
</comment>
<accession>A0AAN7FTI3</accession>
<evidence type="ECO:0000256" key="4">
    <source>
        <dbReference type="ARBA" id="ARBA00022617"/>
    </source>
</evidence>
<keyword evidence="10 12" id="KW-0106">Calcium</keyword>
<feature type="binding site" description="axial binding residue" evidence="10">
    <location>
        <position position="218"/>
    </location>
    <ligand>
        <name>heme b</name>
        <dbReference type="ChEBI" id="CHEBI:60344"/>
    </ligand>
    <ligandPart>
        <name>Fe</name>
        <dbReference type="ChEBI" id="CHEBI:18248"/>
    </ligandPart>
</feature>
<dbReference type="EC" id="1.11.1.7" evidence="2 12"/>
<reference evidence="14 15" key="1">
    <citation type="journal article" date="2023" name="G3 (Bethesda)">
        <title>A haplotype-resolved chromosome-scale genome for Quercus rubra L. provides insights into the genetics of adaptive traits for red oak species.</title>
        <authorList>
            <person name="Kapoor B."/>
            <person name="Jenkins J."/>
            <person name="Schmutz J."/>
            <person name="Zhebentyayeva T."/>
            <person name="Kuelheim C."/>
            <person name="Coggeshall M."/>
            <person name="Heim C."/>
            <person name="Lasky J.R."/>
            <person name="Leites L."/>
            <person name="Islam-Faridi N."/>
            <person name="Romero-Severson J."/>
            <person name="DeLeo V.L."/>
            <person name="Lucas S.M."/>
            <person name="Lazic D."/>
            <person name="Gailing O."/>
            <person name="Carlson J."/>
            <person name="Staton M."/>
        </authorList>
    </citation>
    <scope>NUCLEOTIDE SEQUENCE [LARGE SCALE GENOMIC DNA]</scope>
    <source>
        <strain evidence="14">Pseudo-F2</strain>
    </source>
</reference>
<evidence type="ECO:0000256" key="6">
    <source>
        <dbReference type="ARBA" id="ARBA00023002"/>
    </source>
</evidence>
<dbReference type="InterPro" id="IPR033905">
    <property type="entry name" value="Secretory_peroxidase"/>
</dbReference>
<keyword evidence="15" id="KW-1185">Reference proteome</keyword>
<dbReference type="Proteomes" id="UP001324115">
    <property type="component" value="Unassembled WGS sequence"/>
</dbReference>
<feature type="binding site" evidence="10">
    <location>
        <position position="258"/>
    </location>
    <ligand>
        <name>Ca(2+)</name>
        <dbReference type="ChEBI" id="CHEBI:29108"/>
        <label>2</label>
    </ligand>
</feature>
<dbReference type="PANTHER" id="PTHR31517:SF84">
    <property type="entry name" value="PEROXIDASE"/>
    <property type="match status" value="1"/>
</dbReference>
<dbReference type="GO" id="GO:0140825">
    <property type="term" value="F:lactoperoxidase activity"/>
    <property type="evidence" value="ECO:0007669"/>
    <property type="project" value="UniProtKB-EC"/>
</dbReference>
<evidence type="ECO:0000256" key="5">
    <source>
        <dbReference type="ARBA" id="ARBA00022723"/>
    </source>
</evidence>
<keyword evidence="4 12" id="KW-0349">Heme</keyword>
<dbReference type="Pfam" id="PF00141">
    <property type="entry name" value="peroxidase"/>
    <property type="match status" value="1"/>
</dbReference>
<dbReference type="PRINTS" id="PR00461">
    <property type="entry name" value="PLPEROXIDASE"/>
</dbReference>
<evidence type="ECO:0000256" key="11">
    <source>
        <dbReference type="PIRSR" id="PIRSR600823-5"/>
    </source>
</evidence>
<feature type="signal peptide" evidence="12">
    <location>
        <begin position="1"/>
        <end position="23"/>
    </location>
</feature>
<comment type="cofactor">
    <cofactor evidence="10 12">
        <name>heme b</name>
        <dbReference type="ChEBI" id="CHEBI:60344"/>
    </cofactor>
    <text evidence="10 12">Binds 1 heme b (iron(II)-protoporphyrin IX) group per subunit.</text>
</comment>
<proteinExistence type="inferred from homology"/>
<feature type="disulfide bond" evidence="11">
    <location>
        <begin position="146"/>
        <end position="327"/>
    </location>
</feature>
<evidence type="ECO:0000256" key="8">
    <source>
        <dbReference type="ARBA" id="ARBA00023157"/>
    </source>
</evidence>
<gene>
    <name evidence="14" type="ORF">RGQ29_013661</name>
</gene>
<comment type="caution">
    <text evidence="14">The sequence shown here is derived from an EMBL/GenBank/DDBJ whole genome shotgun (WGS) entry which is preliminary data.</text>
</comment>
<keyword evidence="12" id="KW-0376">Hydrogen peroxide</keyword>
<evidence type="ECO:0000313" key="15">
    <source>
        <dbReference type="Proteomes" id="UP001324115"/>
    </source>
</evidence>
<dbReference type="CDD" id="cd00693">
    <property type="entry name" value="secretory_peroxidase"/>
    <property type="match status" value="1"/>
</dbReference>
<keyword evidence="7 10" id="KW-0408">Iron</keyword>
<evidence type="ECO:0000256" key="12">
    <source>
        <dbReference type="RuleBase" id="RU362060"/>
    </source>
</evidence>
<evidence type="ECO:0000259" key="13">
    <source>
        <dbReference type="PROSITE" id="PS50873"/>
    </source>
</evidence>
<dbReference type="InterPro" id="IPR010255">
    <property type="entry name" value="Haem_peroxidase_sf"/>
</dbReference>
<comment type="similarity">
    <text evidence="12">Belongs to the peroxidase family. Classical plant (class III) peroxidase subfamily.</text>
</comment>
<evidence type="ECO:0000256" key="10">
    <source>
        <dbReference type="PIRSR" id="PIRSR600823-3"/>
    </source>
</evidence>
<sequence length="331" mass="37024">MATIKFFLVFFVTMSLMVSMPLAMPSLTAVSRSSNQASRYCTTLLHNKDVALKGFLRGCRPSSLNHVTFVFSVIHNMVQHIALLIIIIFNICYLRHGCDAPLLLDSIPRNPAGKDSPVNNPSFRGFEVIFDAKDELEAQCPQAVSCANIIAFATHDSTYKVGGISYKVPSGRRDGRVSHVEEPIQNLPPHTFNAQQLEQRFARKGLSLDEMVTVSEAHSIGMSHCSSFSKRLYTFNETNPQDPSLDPIFARDLKTKLDNKYYINLKNHQGLLTSDQSLLSSPSMARIVKNNARKIETWAYKFVAAMVKMGYVHDVLTGSQGEIRKSCRFVN</sequence>
<evidence type="ECO:0000256" key="1">
    <source>
        <dbReference type="ARBA" id="ARBA00000189"/>
    </source>
</evidence>
<keyword evidence="12" id="KW-0732">Signal</keyword>
<protein>
    <recommendedName>
        <fullName evidence="2 12">Peroxidase</fullName>
        <ecNumber evidence="2 12">1.11.1.7</ecNumber>
    </recommendedName>
</protein>
<comment type="cofactor">
    <cofactor evidence="10 12">
        <name>Ca(2+)</name>
        <dbReference type="ChEBI" id="CHEBI:29108"/>
    </cofactor>
    <text evidence="10 12">Binds 2 calcium ions per subunit.</text>
</comment>
<comment type="function">
    <text evidence="12">Removal of H(2)O(2), oxidation of toxic reductants, biosynthesis and degradation of lignin, suberization, auxin catabolism, response to environmental stresses such as wounding, pathogen attack and oxidative stress.</text>
</comment>